<evidence type="ECO:0000313" key="1">
    <source>
        <dbReference type="EMBL" id="KHG15257.1"/>
    </source>
</evidence>
<name>A0A0B0NRJ3_GOSAR</name>
<reference evidence="2" key="1">
    <citation type="submission" date="2014-09" db="EMBL/GenBank/DDBJ databases">
        <authorList>
            <person name="Mudge J."/>
            <person name="Ramaraj T."/>
            <person name="Lindquist I.E."/>
            <person name="Bharti A.K."/>
            <person name="Sundararajan A."/>
            <person name="Cameron C.T."/>
            <person name="Woodward J.E."/>
            <person name="May G.D."/>
            <person name="Brubaker C."/>
            <person name="Broadhvest J."/>
            <person name="Wilkins T.A."/>
        </authorList>
    </citation>
    <scope>NUCLEOTIDE SEQUENCE</scope>
    <source>
        <strain evidence="2">cv. AKA8401</strain>
    </source>
</reference>
<organism evidence="1 2">
    <name type="scientific">Gossypium arboreum</name>
    <name type="common">Tree cotton</name>
    <name type="synonym">Gossypium nanking</name>
    <dbReference type="NCBI Taxonomy" id="29729"/>
    <lineage>
        <taxon>Eukaryota</taxon>
        <taxon>Viridiplantae</taxon>
        <taxon>Streptophyta</taxon>
        <taxon>Embryophyta</taxon>
        <taxon>Tracheophyta</taxon>
        <taxon>Spermatophyta</taxon>
        <taxon>Magnoliopsida</taxon>
        <taxon>eudicotyledons</taxon>
        <taxon>Gunneridae</taxon>
        <taxon>Pentapetalae</taxon>
        <taxon>rosids</taxon>
        <taxon>malvids</taxon>
        <taxon>Malvales</taxon>
        <taxon>Malvaceae</taxon>
        <taxon>Malvoideae</taxon>
        <taxon>Gossypium</taxon>
    </lineage>
</organism>
<protein>
    <submittedName>
        <fullName evidence="1">Uncharacterized protein</fullName>
    </submittedName>
</protein>
<accession>A0A0B0NRJ3</accession>
<sequence>MRNCFLKRFLQISSSSRFLNSSRRYY</sequence>
<dbReference type="EMBL" id="KN403310">
    <property type="protein sequence ID" value="KHG15257.1"/>
    <property type="molecule type" value="Genomic_DNA"/>
</dbReference>
<evidence type="ECO:0000313" key="2">
    <source>
        <dbReference type="Proteomes" id="UP000032142"/>
    </source>
</evidence>
<dbReference type="Proteomes" id="UP000032142">
    <property type="component" value="Unassembled WGS sequence"/>
</dbReference>
<keyword evidence="2" id="KW-1185">Reference proteome</keyword>
<dbReference type="AlphaFoldDB" id="A0A0B0NRJ3"/>
<proteinExistence type="predicted"/>
<gene>
    <name evidence="1" type="ORF">F383_00590</name>
</gene>